<evidence type="ECO:0000313" key="3">
    <source>
        <dbReference type="Proteomes" id="UP000886893"/>
    </source>
</evidence>
<evidence type="ECO:0000313" key="2">
    <source>
        <dbReference type="EMBL" id="HIT17635.1"/>
    </source>
</evidence>
<name>A0A9D1KAW0_9FIRM</name>
<proteinExistence type="predicted"/>
<sequence>MEKIERTINSREVAEMVGREHKEVLRDVRKIKHHLTESKIALSEYFIDSTYKDLTGRELPCIDFTKKGCELYSTRMTGTKGTQFAVAYIERFNQMENQLKEAMPPISNTELLLETALKHERNLAAVNERLDKLETETIINSSQRRKIQGLVRSTVIKILGGKKSNAYKNKSINRAAFSNCYNQLKAVFDVASYMDIPKARFIEAIDLIPKWKPDLELQARINQANGISSLW</sequence>
<protein>
    <submittedName>
        <fullName evidence="2">ORF6C domain-containing protein</fullName>
    </submittedName>
</protein>
<reference evidence="2" key="2">
    <citation type="journal article" date="2021" name="PeerJ">
        <title>Extensive microbial diversity within the chicken gut microbiome revealed by metagenomics and culture.</title>
        <authorList>
            <person name="Gilroy R."/>
            <person name="Ravi A."/>
            <person name="Getino M."/>
            <person name="Pursley I."/>
            <person name="Horton D.L."/>
            <person name="Alikhan N.F."/>
            <person name="Baker D."/>
            <person name="Gharbi K."/>
            <person name="Hall N."/>
            <person name="Watson M."/>
            <person name="Adriaenssens E.M."/>
            <person name="Foster-Nyarko E."/>
            <person name="Jarju S."/>
            <person name="Secka A."/>
            <person name="Antonio M."/>
            <person name="Oren A."/>
            <person name="Chaudhuri R.R."/>
            <person name="La Ragione R."/>
            <person name="Hildebrand F."/>
            <person name="Pallen M.J."/>
        </authorList>
    </citation>
    <scope>NUCLEOTIDE SEQUENCE</scope>
    <source>
        <strain evidence="2">14508</strain>
    </source>
</reference>
<dbReference type="AlphaFoldDB" id="A0A9D1KAW0"/>
<feature type="domain" description="ORF6C" evidence="1">
    <location>
        <begin position="109"/>
        <end position="221"/>
    </location>
</feature>
<reference evidence="2" key="1">
    <citation type="submission" date="2020-10" db="EMBL/GenBank/DDBJ databases">
        <authorList>
            <person name="Gilroy R."/>
        </authorList>
    </citation>
    <scope>NUCLEOTIDE SEQUENCE</scope>
    <source>
        <strain evidence="2">14508</strain>
    </source>
</reference>
<dbReference type="NCBIfam" id="TIGR02681">
    <property type="entry name" value="phage_pRha"/>
    <property type="match status" value="1"/>
</dbReference>
<dbReference type="Pfam" id="PF09669">
    <property type="entry name" value="Phage_pRha"/>
    <property type="match status" value="1"/>
</dbReference>
<dbReference type="Pfam" id="PF10552">
    <property type="entry name" value="ORF6C"/>
    <property type="match status" value="1"/>
</dbReference>
<comment type="caution">
    <text evidence="2">The sequence shown here is derived from an EMBL/GenBank/DDBJ whole genome shotgun (WGS) entry which is preliminary data.</text>
</comment>
<organism evidence="2 3">
    <name type="scientific">Candidatus Caccosoma faecigallinarum</name>
    <dbReference type="NCBI Taxonomy" id="2840720"/>
    <lineage>
        <taxon>Bacteria</taxon>
        <taxon>Bacillati</taxon>
        <taxon>Bacillota</taxon>
        <taxon>Bacillota incertae sedis</taxon>
        <taxon>Candidatus Caccosoma</taxon>
    </lineage>
</organism>
<gene>
    <name evidence="2" type="ORF">IAD04_04605</name>
</gene>
<dbReference type="InterPro" id="IPR018878">
    <property type="entry name" value="ORF6C_dom"/>
</dbReference>
<dbReference type="InterPro" id="IPR014054">
    <property type="entry name" value="Phage_regulatory_Rha"/>
</dbReference>
<accession>A0A9D1KAW0</accession>
<dbReference type="EMBL" id="DVKI01000142">
    <property type="protein sequence ID" value="HIT17635.1"/>
    <property type="molecule type" value="Genomic_DNA"/>
</dbReference>
<dbReference type="Proteomes" id="UP000886893">
    <property type="component" value="Unassembled WGS sequence"/>
</dbReference>
<evidence type="ECO:0000259" key="1">
    <source>
        <dbReference type="Pfam" id="PF10552"/>
    </source>
</evidence>